<gene>
    <name evidence="3" type="ORF">BCF38_107139</name>
    <name evidence="4" type="ORF">SAMN05421539_107139</name>
</gene>
<evidence type="ECO:0000313" key="5">
    <source>
        <dbReference type="Proteomes" id="UP000245839"/>
    </source>
</evidence>
<feature type="signal peptide" evidence="2">
    <location>
        <begin position="1"/>
        <end position="17"/>
    </location>
</feature>
<reference evidence="4" key="1">
    <citation type="submission" date="2016-10" db="EMBL/GenBank/DDBJ databases">
        <authorList>
            <person name="Cai Z."/>
        </authorList>
    </citation>
    <scope>NUCLEOTIDE SEQUENCE [LARGE SCALE GENOMIC DNA]</scope>
    <source>
        <strain evidence="4">DSM 25227</strain>
    </source>
</reference>
<accession>A0A2Y9C1Q5</accession>
<dbReference type="PROSITE" id="PS51257">
    <property type="entry name" value="PROKAR_LIPOPROTEIN"/>
    <property type="match status" value="1"/>
</dbReference>
<feature type="region of interest" description="Disordered" evidence="1">
    <location>
        <begin position="48"/>
        <end position="77"/>
    </location>
</feature>
<dbReference type="AlphaFoldDB" id="A0A2Y9C1Q5"/>
<keyword evidence="2" id="KW-0732">Signal</keyword>
<feature type="region of interest" description="Disordered" evidence="1">
    <location>
        <begin position="100"/>
        <end position="140"/>
    </location>
</feature>
<proteinExistence type="predicted"/>
<sequence>MRVRPVLATLAALTVLAACEPPIPDSGAVVRGPGFETPAQIAAREAALRRNPLTPAQTVLPPDSPPGSSAVVVSGRTMPASEAEQLAADTRAVLGVPAPQAPVTVPSQTAEAPEPLPAPAPLPDTATAAVELDRDNPGLSREQDFAAVAAQRSIEADAARVNAARQQFQVVQPRELERPDEVGPNIVSYALERARPVGASGSFRRSLTASERAAARRCQGYRTDDVAQEEFLSAGGPERDRLGLDPDGDGNACDWDPATFRSLIRN</sequence>
<evidence type="ECO:0000256" key="2">
    <source>
        <dbReference type="SAM" id="SignalP"/>
    </source>
</evidence>
<evidence type="ECO:0000313" key="4">
    <source>
        <dbReference type="EMBL" id="SSA48362.1"/>
    </source>
</evidence>
<dbReference type="Proteomes" id="UP000251571">
    <property type="component" value="Unassembled WGS sequence"/>
</dbReference>
<organism evidence="4 6">
    <name type="scientific">Jannaschia seohaensis</name>
    <dbReference type="NCBI Taxonomy" id="475081"/>
    <lineage>
        <taxon>Bacteria</taxon>
        <taxon>Pseudomonadati</taxon>
        <taxon>Pseudomonadota</taxon>
        <taxon>Alphaproteobacteria</taxon>
        <taxon>Rhodobacterales</taxon>
        <taxon>Roseobacteraceae</taxon>
        <taxon>Jannaschia</taxon>
    </lineage>
</organism>
<feature type="region of interest" description="Disordered" evidence="1">
    <location>
        <begin position="226"/>
        <end position="256"/>
    </location>
</feature>
<evidence type="ECO:0000313" key="3">
    <source>
        <dbReference type="EMBL" id="PWJ17025.1"/>
    </source>
</evidence>
<dbReference type="Proteomes" id="UP000245839">
    <property type="component" value="Unassembled WGS sequence"/>
</dbReference>
<evidence type="ECO:0000313" key="6">
    <source>
        <dbReference type="Proteomes" id="UP000251571"/>
    </source>
</evidence>
<name>A0A2Y9C1Q5_9RHOB</name>
<reference evidence="3 5" key="3">
    <citation type="submission" date="2018-03" db="EMBL/GenBank/DDBJ databases">
        <title>Genomic Encyclopedia of Archaeal and Bacterial Type Strains, Phase II (KMG-II): from individual species to whole genera.</title>
        <authorList>
            <person name="Goeker M."/>
        </authorList>
    </citation>
    <scope>NUCLEOTIDE SEQUENCE [LARGE SCALE GENOMIC DNA]</scope>
    <source>
        <strain evidence="3 5">DSM 25227</strain>
    </source>
</reference>
<feature type="compositionally biased region" description="Basic and acidic residues" evidence="1">
    <location>
        <begin position="131"/>
        <end position="140"/>
    </location>
</feature>
<evidence type="ECO:0008006" key="7">
    <source>
        <dbReference type="Google" id="ProtNLM"/>
    </source>
</evidence>
<dbReference type="RefSeq" id="WP_109565164.1">
    <property type="nucleotide sequence ID" value="NZ_QGDJ01000007.1"/>
</dbReference>
<dbReference type="OrthoDB" id="7951357at2"/>
<reference evidence="6" key="2">
    <citation type="submission" date="2016-10" db="EMBL/GenBank/DDBJ databases">
        <authorList>
            <person name="Varghese N."/>
            <person name="Submissions S."/>
        </authorList>
    </citation>
    <scope>NUCLEOTIDE SEQUENCE [LARGE SCALE GENOMIC DNA]</scope>
    <source>
        <strain evidence="6">DSM 25227</strain>
    </source>
</reference>
<keyword evidence="5" id="KW-1185">Reference proteome</keyword>
<dbReference type="EMBL" id="QGDJ01000007">
    <property type="protein sequence ID" value="PWJ17025.1"/>
    <property type="molecule type" value="Genomic_DNA"/>
</dbReference>
<dbReference type="EMBL" id="UETC01000007">
    <property type="protein sequence ID" value="SSA48362.1"/>
    <property type="molecule type" value="Genomic_DNA"/>
</dbReference>
<feature type="chain" id="PRO_5044071944" description="Excalibur calcium-binding domain-containing protein" evidence="2">
    <location>
        <begin position="18"/>
        <end position="266"/>
    </location>
</feature>
<evidence type="ECO:0000256" key="1">
    <source>
        <dbReference type="SAM" id="MobiDB-lite"/>
    </source>
</evidence>
<protein>
    <recommendedName>
        <fullName evidence="7">Excalibur calcium-binding domain-containing protein</fullName>
    </recommendedName>
</protein>